<proteinExistence type="predicted"/>
<sequence length="98" mass="9952">MARVWAYGIAAAGLALAGCGPMALPEAEELCAEAVAPKAPLSGEGRMGIASDGNFHSDIDLTFNLGAAGDPGVAYANCVRARAGQAPSRPYYDVGGRR</sequence>
<accession>A0A318TZH3</accession>
<keyword evidence="3" id="KW-1185">Reference proteome</keyword>
<evidence type="ECO:0000313" key="3">
    <source>
        <dbReference type="Proteomes" id="UP000247727"/>
    </source>
</evidence>
<evidence type="ECO:0000313" key="2">
    <source>
        <dbReference type="EMBL" id="PYF10634.1"/>
    </source>
</evidence>
<feature type="signal peptide" evidence="1">
    <location>
        <begin position="1"/>
        <end position="17"/>
    </location>
</feature>
<evidence type="ECO:0000256" key="1">
    <source>
        <dbReference type="SAM" id="SignalP"/>
    </source>
</evidence>
<keyword evidence="1" id="KW-0732">Signal</keyword>
<dbReference type="EMBL" id="QJTK01000004">
    <property type="protein sequence ID" value="PYF10634.1"/>
    <property type="molecule type" value="Genomic_DNA"/>
</dbReference>
<name>A0A318TZH3_9RHOB</name>
<comment type="caution">
    <text evidence="2">The sequence shown here is derived from an EMBL/GenBank/DDBJ whole genome shotgun (WGS) entry which is preliminary data.</text>
</comment>
<gene>
    <name evidence="2" type="ORF">C8J30_104113</name>
</gene>
<protein>
    <recommendedName>
        <fullName evidence="4">Lipoprotein</fullName>
    </recommendedName>
</protein>
<dbReference type="Proteomes" id="UP000247727">
    <property type="component" value="Unassembled WGS sequence"/>
</dbReference>
<reference evidence="2 3" key="1">
    <citation type="submission" date="2018-06" db="EMBL/GenBank/DDBJ databases">
        <title>Genomic Encyclopedia of Type Strains, Phase III (KMG-III): the genomes of soil and plant-associated and newly described type strains.</title>
        <authorList>
            <person name="Whitman W."/>
        </authorList>
    </citation>
    <scope>NUCLEOTIDE SEQUENCE [LARGE SCALE GENOMIC DNA]</scope>
    <source>
        <strain evidence="2 3">JA737</strain>
    </source>
</reference>
<evidence type="ECO:0008006" key="4">
    <source>
        <dbReference type="Google" id="ProtNLM"/>
    </source>
</evidence>
<dbReference type="PROSITE" id="PS51257">
    <property type="entry name" value="PROKAR_LIPOPROTEIN"/>
    <property type="match status" value="1"/>
</dbReference>
<organism evidence="2 3">
    <name type="scientific">Rhodobacter viridis</name>
    <dbReference type="NCBI Taxonomy" id="1054202"/>
    <lineage>
        <taxon>Bacteria</taxon>
        <taxon>Pseudomonadati</taxon>
        <taxon>Pseudomonadota</taxon>
        <taxon>Alphaproteobacteria</taxon>
        <taxon>Rhodobacterales</taxon>
        <taxon>Rhodobacter group</taxon>
        <taxon>Rhodobacter</taxon>
    </lineage>
</organism>
<feature type="chain" id="PRO_5016453784" description="Lipoprotein" evidence="1">
    <location>
        <begin position="18"/>
        <end position="98"/>
    </location>
</feature>
<dbReference type="AlphaFoldDB" id="A0A318TZH3"/>